<organism evidence="5 6">
    <name type="scientific">Coprinopsis marcescibilis</name>
    <name type="common">Agaric fungus</name>
    <name type="synonym">Psathyrella marcescibilis</name>
    <dbReference type="NCBI Taxonomy" id="230819"/>
    <lineage>
        <taxon>Eukaryota</taxon>
        <taxon>Fungi</taxon>
        <taxon>Dikarya</taxon>
        <taxon>Basidiomycota</taxon>
        <taxon>Agaricomycotina</taxon>
        <taxon>Agaricomycetes</taxon>
        <taxon>Agaricomycetidae</taxon>
        <taxon>Agaricales</taxon>
        <taxon>Agaricineae</taxon>
        <taxon>Psathyrellaceae</taxon>
        <taxon>Coprinopsis</taxon>
    </lineage>
</organism>
<dbReference type="InterPro" id="IPR002550">
    <property type="entry name" value="CNNM"/>
</dbReference>
<evidence type="ECO:0000256" key="1">
    <source>
        <dbReference type="PROSITE-ProRule" id="PRU01193"/>
    </source>
</evidence>
<dbReference type="STRING" id="230819.A0A5C3KVG4"/>
<evidence type="ECO:0000259" key="4">
    <source>
        <dbReference type="PROSITE" id="PS51846"/>
    </source>
</evidence>
<dbReference type="Gene3D" id="3.10.580.10">
    <property type="entry name" value="CBS-domain"/>
    <property type="match status" value="2"/>
</dbReference>
<dbReference type="SUPFAM" id="SSF54631">
    <property type="entry name" value="CBS-domain pair"/>
    <property type="match status" value="1"/>
</dbReference>
<dbReference type="EMBL" id="ML210200">
    <property type="protein sequence ID" value="TFK24444.1"/>
    <property type="molecule type" value="Genomic_DNA"/>
</dbReference>
<feature type="transmembrane region" description="Helical" evidence="3">
    <location>
        <begin position="65"/>
        <end position="87"/>
    </location>
</feature>
<dbReference type="PROSITE" id="PS51846">
    <property type="entry name" value="CNNM"/>
    <property type="match status" value="1"/>
</dbReference>
<dbReference type="AlphaFoldDB" id="A0A5C3KVG4"/>
<sequence length="643" mass="69604">MVPVPSTVAPSRYARLLHILITSILAGARGAKRALTKTDSAFLRRSASKEIHTRSPEIDKHNPRFIVFATLIPVLVLLSGLFAGLTLGYMSLDETQLNVLSISGTPEQRIYANKIKPIRKNGHRLLVTLLLANMIVNETLPVIADPVLGGGVPGVVVSTVLIVIFAEIIPQSLFTRHGLYLGAKMAGLTNCLMNALFILAWPVATILELVLGHHHGIIYRRAELKELIALHSASATHGGDLKVDTVNIIGSTLDLQEKVVKQAMTSIEDVFMLSADAKLDYGLLKRICETGHSRIPVYEEIDIPAIAPELKYASSNRPHHQFSGCLNDIQTLRVKKIVGTLLVKSCVLLDPSDAVPIRNLPLNRVPFVGQDEPLLSMLARFQEGRSHIAVVTHISPCKAESVARLVEREIMGPLRQQSGEQGMPTDAALHAEQAQEVLQTFDPVVMPLGIITLEDVLEELIGEEIYDEFDSQTTQHILPPPPDSRLTKFDLKPSTVVEESMSSALSGSTATYYPSLPSAVGFLRSKSAPPTSRTQKLNEETSNKSSLTHPSSSCKFLPFELGSVGGRFTDALPFPPKQAALSTTDASPLPLSSPAASSPLGTTLLDQKRCASISNSADVLDAKSPHSSIISRLKGSQVQEHSS</sequence>
<reference evidence="5 6" key="1">
    <citation type="journal article" date="2019" name="Nat. Ecol. Evol.">
        <title>Megaphylogeny resolves global patterns of mushroom evolution.</title>
        <authorList>
            <person name="Varga T."/>
            <person name="Krizsan K."/>
            <person name="Foldi C."/>
            <person name="Dima B."/>
            <person name="Sanchez-Garcia M."/>
            <person name="Sanchez-Ramirez S."/>
            <person name="Szollosi G.J."/>
            <person name="Szarkandi J.G."/>
            <person name="Papp V."/>
            <person name="Albert L."/>
            <person name="Andreopoulos W."/>
            <person name="Angelini C."/>
            <person name="Antonin V."/>
            <person name="Barry K.W."/>
            <person name="Bougher N.L."/>
            <person name="Buchanan P."/>
            <person name="Buyck B."/>
            <person name="Bense V."/>
            <person name="Catcheside P."/>
            <person name="Chovatia M."/>
            <person name="Cooper J."/>
            <person name="Damon W."/>
            <person name="Desjardin D."/>
            <person name="Finy P."/>
            <person name="Geml J."/>
            <person name="Haridas S."/>
            <person name="Hughes K."/>
            <person name="Justo A."/>
            <person name="Karasinski D."/>
            <person name="Kautmanova I."/>
            <person name="Kiss B."/>
            <person name="Kocsube S."/>
            <person name="Kotiranta H."/>
            <person name="LaButti K.M."/>
            <person name="Lechner B.E."/>
            <person name="Liimatainen K."/>
            <person name="Lipzen A."/>
            <person name="Lukacs Z."/>
            <person name="Mihaltcheva S."/>
            <person name="Morgado L.N."/>
            <person name="Niskanen T."/>
            <person name="Noordeloos M.E."/>
            <person name="Ohm R.A."/>
            <person name="Ortiz-Santana B."/>
            <person name="Ovrebo C."/>
            <person name="Racz N."/>
            <person name="Riley R."/>
            <person name="Savchenko A."/>
            <person name="Shiryaev A."/>
            <person name="Soop K."/>
            <person name="Spirin V."/>
            <person name="Szebenyi C."/>
            <person name="Tomsovsky M."/>
            <person name="Tulloss R.E."/>
            <person name="Uehling J."/>
            <person name="Grigoriev I.V."/>
            <person name="Vagvolgyi C."/>
            <person name="Papp T."/>
            <person name="Martin F.M."/>
            <person name="Miettinen O."/>
            <person name="Hibbett D.S."/>
            <person name="Nagy L.G."/>
        </authorList>
    </citation>
    <scope>NUCLEOTIDE SEQUENCE [LARGE SCALE GENOMIC DNA]</scope>
    <source>
        <strain evidence="5 6">CBS 121175</strain>
    </source>
</reference>
<keyword evidence="1 3" id="KW-0812">Transmembrane</keyword>
<keyword evidence="1 3" id="KW-0472">Membrane</keyword>
<dbReference type="GO" id="GO:0030026">
    <property type="term" value="P:intracellular manganese ion homeostasis"/>
    <property type="evidence" value="ECO:0007669"/>
    <property type="project" value="TreeGrafter"/>
</dbReference>
<feature type="transmembrane region" description="Helical" evidence="3">
    <location>
        <begin position="125"/>
        <end position="144"/>
    </location>
</feature>
<feature type="compositionally biased region" description="Low complexity" evidence="2">
    <location>
        <begin position="581"/>
        <end position="600"/>
    </location>
</feature>
<evidence type="ECO:0000313" key="5">
    <source>
        <dbReference type="EMBL" id="TFK24444.1"/>
    </source>
</evidence>
<feature type="domain" description="CNNM transmembrane" evidence="4">
    <location>
        <begin position="61"/>
        <end position="245"/>
    </location>
</feature>
<dbReference type="Pfam" id="PF01595">
    <property type="entry name" value="CNNM"/>
    <property type="match status" value="1"/>
</dbReference>
<name>A0A5C3KVG4_COPMA</name>
<dbReference type="PANTHER" id="PTHR12064">
    <property type="entry name" value="METAL TRANSPORTER CNNM"/>
    <property type="match status" value="1"/>
</dbReference>
<protein>
    <submittedName>
        <fullName evidence="5">DUF21-domain-containing protein</fullName>
    </submittedName>
</protein>
<dbReference type="Proteomes" id="UP000307440">
    <property type="component" value="Unassembled WGS sequence"/>
</dbReference>
<feature type="region of interest" description="Disordered" evidence="2">
    <location>
        <begin position="524"/>
        <end position="551"/>
    </location>
</feature>
<dbReference type="InterPro" id="IPR045095">
    <property type="entry name" value="ACDP"/>
</dbReference>
<feature type="region of interest" description="Disordered" evidence="2">
    <location>
        <begin position="579"/>
        <end position="600"/>
    </location>
</feature>
<feature type="transmembrane region" description="Helical" evidence="3">
    <location>
        <begin position="191"/>
        <end position="211"/>
    </location>
</feature>
<dbReference type="InterPro" id="IPR046342">
    <property type="entry name" value="CBS_dom_sf"/>
</dbReference>
<evidence type="ECO:0000256" key="2">
    <source>
        <dbReference type="SAM" id="MobiDB-lite"/>
    </source>
</evidence>
<proteinExistence type="predicted"/>
<dbReference type="OrthoDB" id="5353557at2759"/>
<feature type="transmembrane region" description="Helical" evidence="3">
    <location>
        <begin position="150"/>
        <end position="170"/>
    </location>
</feature>
<dbReference type="GO" id="GO:0010960">
    <property type="term" value="P:magnesium ion homeostasis"/>
    <property type="evidence" value="ECO:0007669"/>
    <property type="project" value="InterPro"/>
</dbReference>
<keyword evidence="6" id="KW-1185">Reference proteome</keyword>
<dbReference type="PANTHER" id="PTHR12064:SF90">
    <property type="entry name" value="CNNM TRANSMEMBRANE DOMAIN-CONTAINING PROTEIN"/>
    <property type="match status" value="1"/>
</dbReference>
<evidence type="ECO:0000313" key="6">
    <source>
        <dbReference type="Proteomes" id="UP000307440"/>
    </source>
</evidence>
<evidence type="ECO:0000256" key="3">
    <source>
        <dbReference type="SAM" id="Phobius"/>
    </source>
</evidence>
<gene>
    <name evidence="5" type="ORF">FA15DRAFT_641022</name>
</gene>
<keyword evidence="1 3" id="KW-1133">Transmembrane helix</keyword>
<accession>A0A5C3KVG4</accession>
<dbReference type="GO" id="GO:0016020">
    <property type="term" value="C:membrane"/>
    <property type="evidence" value="ECO:0007669"/>
    <property type="project" value="UniProtKB-UniRule"/>
</dbReference>
<dbReference type="GO" id="GO:0005737">
    <property type="term" value="C:cytoplasm"/>
    <property type="evidence" value="ECO:0007669"/>
    <property type="project" value="TreeGrafter"/>
</dbReference>